<proteinExistence type="predicted"/>
<dbReference type="SUPFAM" id="SSF159234">
    <property type="entry name" value="FomD-like"/>
    <property type="match status" value="1"/>
</dbReference>
<organism evidence="2 3">
    <name type="scientific">Actinopolyspora xinjiangensis</name>
    <dbReference type="NCBI Taxonomy" id="405564"/>
    <lineage>
        <taxon>Bacteria</taxon>
        <taxon>Bacillati</taxon>
        <taxon>Actinomycetota</taxon>
        <taxon>Actinomycetes</taxon>
        <taxon>Actinopolysporales</taxon>
        <taxon>Actinopolysporaceae</taxon>
        <taxon>Actinopolyspora</taxon>
    </lineage>
</organism>
<dbReference type="InterPro" id="IPR035930">
    <property type="entry name" value="FomD-like_sf"/>
</dbReference>
<gene>
    <name evidence="2" type="ORF">SAMN04487905_11680</name>
</gene>
<dbReference type="EMBL" id="FNJR01000016">
    <property type="protein sequence ID" value="SDP94805.1"/>
    <property type="molecule type" value="Genomic_DNA"/>
</dbReference>
<dbReference type="AlphaFoldDB" id="A0A1H0WWK3"/>
<evidence type="ECO:0000313" key="3">
    <source>
        <dbReference type="Proteomes" id="UP000199497"/>
    </source>
</evidence>
<dbReference type="RefSeq" id="WP_092604333.1">
    <property type="nucleotide sequence ID" value="NZ_FNJR01000016.1"/>
</dbReference>
<sequence>MTTQWEIAANLGLPIHPPKVEIFDLTDRTNTDAKRQVRPVDEYRVEPCGLYMARPMIDHPSLDYLESWLLPELGLRISDYRCRPGHVGSQDFYLDIALIEPGEHRWRTVDLYLDVAVTQRERARVLDSDEFVTALRAELLDDETARRAMDTTHLVVDGLARCDYDLPAWLRTFGIELDWRHVR</sequence>
<feature type="domain" description="DUF402" evidence="1">
    <location>
        <begin position="33"/>
        <end position="161"/>
    </location>
</feature>
<dbReference type="InterPro" id="IPR007295">
    <property type="entry name" value="DUF402"/>
</dbReference>
<name>A0A1H0WWK3_9ACTN</name>
<evidence type="ECO:0000259" key="1">
    <source>
        <dbReference type="Pfam" id="PF04167"/>
    </source>
</evidence>
<accession>A0A1H0WWK3</accession>
<keyword evidence="3" id="KW-1185">Reference proteome</keyword>
<dbReference type="Proteomes" id="UP000199497">
    <property type="component" value="Unassembled WGS sequence"/>
</dbReference>
<evidence type="ECO:0000313" key="2">
    <source>
        <dbReference type="EMBL" id="SDP94805.1"/>
    </source>
</evidence>
<dbReference type="Gene3D" id="2.40.380.10">
    <property type="entry name" value="FomD-like"/>
    <property type="match status" value="1"/>
</dbReference>
<dbReference type="STRING" id="405564.SAMN04487905_11680"/>
<dbReference type="Pfam" id="PF04167">
    <property type="entry name" value="DUF402"/>
    <property type="match status" value="1"/>
</dbReference>
<protein>
    <recommendedName>
        <fullName evidence="1">DUF402 domain-containing protein</fullName>
    </recommendedName>
</protein>
<reference evidence="3" key="1">
    <citation type="submission" date="2016-10" db="EMBL/GenBank/DDBJ databases">
        <authorList>
            <person name="Varghese N."/>
            <person name="Submissions S."/>
        </authorList>
    </citation>
    <scope>NUCLEOTIDE SEQUENCE [LARGE SCALE GENOMIC DNA]</scope>
    <source>
        <strain evidence="3">DSM 46732</strain>
    </source>
</reference>
<dbReference type="OrthoDB" id="3821551at2"/>